<reference evidence="6 7" key="1">
    <citation type="submission" date="2018-09" db="EMBL/GenBank/DDBJ databases">
        <title>Genomic investigation of the strawberry pathogen Phytophthora fragariae indicates pathogenicity is determined by transcriptional variation in three key races.</title>
        <authorList>
            <person name="Adams T.M."/>
            <person name="Armitage A.D."/>
            <person name="Sobczyk M.K."/>
            <person name="Bates H.J."/>
            <person name="Dunwell J.M."/>
            <person name="Nellist C.F."/>
            <person name="Harrison R.J."/>
        </authorList>
    </citation>
    <scope>NUCLEOTIDE SEQUENCE [LARGE SCALE GENOMIC DNA]</scope>
    <source>
        <strain evidence="6 7">SCRP245</strain>
    </source>
</reference>
<comment type="domain">
    <text evidence="5">The RxLR-dEER motif acts to carry the protein into the host cell cytoplasm through binding to cell surface phosphatidylinositol-3-phosphate.</text>
</comment>
<evidence type="ECO:0000256" key="1">
    <source>
        <dbReference type="ARBA" id="ARBA00004613"/>
    </source>
</evidence>
<dbReference type="Proteomes" id="UP000460718">
    <property type="component" value="Unassembled WGS sequence"/>
</dbReference>
<evidence type="ECO:0000256" key="5">
    <source>
        <dbReference type="RuleBase" id="RU367124"/>
    </source>
</evidence>
<comment type="function">
    <text evidence="5">Effector that suppresses plant defense responses during pathogen infection.</text>
</comment>
<comment type="caution">
    <text evidence="6">The sequence shown here is derived from an EMBL/GenBank/DDBJ whole genome shotgun (WGS) entry which is preliminary data.</text>
</comment>
<keyword evidence="4 5" id="KW-0732">Signal</keyword>
<gene>
    <name evidence="6" type="ORF">PF011_g28404</name>
</gene>
<dbReference type="AlphaFoldDB" id="A0A6A3H661"/>
<comment type="similarity">
    <text evidence="2 5">Belongs to the RxLR effector family.</text>
</comment>
<feature type="signal peptide" evidence="5">
    <location>
        <begin position="1"/>
        <end position="31"/>
    </location>
</feature>
<accession>A0A6A3H661</accession>
<evidence type="ECO:0000313" key="7">
    <source>
        <dbReference type="Proteomes" id="UP000460718"/>
    </source>
</evidence>
<evidence type="ECO:0000256" key="3">
    <source>
        <dbReference type="ARBA" id="ARBA00022525"/>
    </source>
</evidence>
<evidence type="ECO:0000256" key="2">
    <source>
        <dbReference type="ARBA" id="ARBA00010400"/>
    </source>
</evidence>
<evidence type="ECO:0000313" key="6">
    <source>
        <dbReference type="EMBL" id="KAE8965166.1"/>
    </source>
</evidence>
<name>A0A6A3H661_9STRA</name>
<protein>
    <recommendedName>
        <fullName evidence="5">RxLR effector protein</fullName>
    </recommendedName>
</protein>
<dbReference type="InterPro" id="IPR031825">
    <property type="entry name" value="RXLR"/>
</dbReference>
<evidence type="ECO:0000256" key="4">
    <source>
        <dbReference type="ARBA" id="ARBA00022729"/>
    </source>
</evidence>
<comment type="subcellular location">
    <subcellularLocation>
        <location evidence="1 5">Secreted</location>
    </subcellularLocation>
</comment>
<organism evidence="6 7">
    <name type="scientific">Phytophthora fragariae</name>
    <dbReference type="NCBI Taxonomy" id="53985"/>
    <lineage>
        <taxon>Eukaryota</taxon>
        <taxon>Sar</taxon>
        <taxon>Stramenopiles</taxon>
        <taxon>Oomycota</taxon>
        <taxon>Peronosporomycetes</taxon>
        <taxon>Peronosporales</taxon>
        <taxon>Peronosporaceae</taxon>
        <taxon>Phytophthora</taxon>
    </lineage>
</organism>
<proteinExistence type="inferred from homology"/>
<feature type="chain" id="PRO_5028519644" description="RxLR effector protein" evidence="5">
    <location>
        <begin position="32"/>
        <end position="143"/>
    </location>
</feature>
<dbReference type="EMBL" id="QXFW01004570">
    <property type="protein sequence ID" value="KAE8965166.1"/>
    <property type="molecule type" value="Genomic_DNA"/>
</dbReference>
<dbReference type="Pfam" id="PF16810">
    <property type="entry name" value="RXLR"/>
    <property type="match status" value="1"/>
</dbReference>
<sequence length="143" mass="16162">MLNWKAVYHSNATVVVLAAVLLASGTAVSKADQTSVSNVDVVHSSHVLAGEDKRFLRSNQAPDAEDELPEYEEERVKFPFAGVDTLFAAKTFQKMSKDEIYRYNMFKEWAARGVHEAHIGEHAQDSIHELYKAYLRLHQANRT</sequence>
<keyword evidence="3 5" id="KW-0964">Secreted</keyword>
<dbReference type="GO" id="GO:0005576">
    <property type="term" value="C:extracellular region"/>
    <property type="evidence" value="ECO:0007669"/>
    <property type="project" value="UniProtKB-SubCell"/>
</dbReference>